<dbReference type="InterPro" id="IPR041492">
    <property type="entry name" value="HAD_2"/>
</dbReference>
<evidence type="ECO:0000313" key="1">
    <source>
        <dbReference type="EMBL" id="KRK98171.1"/>
    </source>
</evidence>
<comment type="caution">
    <text evidence="1">The sequence shown here is derived from an EMBL/GenBank/DDBJ whole genome shotgun (WGS) entry which is preliminary data.</text>
</comment>
<evidence type="ECO:0000313" key="2">
    <source>
        <dbReference type="Proteomes" id="UP000051160"/>
    </source>
</evidence>
<dbReference type="SFLD" id="SFLDS00003">
    <property type="entry name" value="Haloacid_Dehalogenase"/>
    <property type="match status" value="1"/>
</dbReference>
<sequence>MAMKYQTFFWDFDGTLFDTYPGMVASFMAALQQQRVSELELDEVAIYEVMRRHSLGTAIRQFSAEFGINADRLERDYRAIEATHVTDAQPFDGVIDLLTQLKANGGQHFLLTHRDKSAIERLENVGIKKLFTDIITSEQPFPRKPDPASLNALVQRHHVSLKMAIMIGDRNLDVEAGHHAGMAGGLFDPGRLIDSQLSRPEIDVTNVSGLAAALLAD</sequence>
<dbReference type="EMBL" id="AZEE01000028">
    <property type="protein sequence ID" value="KRK98171.1"/>
    <property type="molecule type" value="Genomic_DNA"/>
</dbReference>
<keyword evidence="2" id="KW-1185">Reference proteome</keyword>
<dbReference type="AlphaFoldDB" id="A0A0R1LQS6"/>
<dbReference type="SUPFAM" id="SSF56784">
    <property type="entry name" value="HAD-like"/>
    <property type="match status" value="1"/>
</dbReference>
<gene>
    <name evidence="1" type="ORF">FD04_GL001150</name>
</gene>
<dbReference type="GO" id="GO:0005829">
    <property type="term" value="C:cytosol"/>
    <property type="evidence" value="ECO:0007669"/>
    <property type="project" value="TreeGrafter"/>
</dbReference>
<dbReference type="NCBIfam" id="TIGR01549">
    <property type="entry name" value="HAD-SF-IA-v1"/>
    <property type="match status" value="1"/>
</dbReference>
<dbReference type="GO" id="GO:0008967">
    <property type="term" value="F:phosphoglycolate phosphatase activity"/>
    <property type="evidence" value="ECO:0007669"/>
    <property type="project" value="TreeGrafter"/>
</dbReference>
<dbReference type="InterPro" id="IPR006439">
    <property type="entry name" value="HAD-SF_hydro_IA"/>
</dbReference>
<dbReference type="Proteomes" id="UP000051160">
    <property type="component" value="Unassembled WGS sequence"/>
</dbReference>
<protein>
    <submittedName>
        <fullName evidence="1">p-Ser-HPr phosphatase</fullName>
    </submittedName>
</protein>
<name>A0A0R1LQS6_9LACO</name>
<dbReference type="InterPro" id="IPR023214">
    <property type="entry name" value="HAD_sf"/>
</dbReference>
<dbReference type="InterPro" id="IPR036412">
    <property type="entry name" value="HAD-like_sf"/>
</dbReference>
<reference evidence="1 2" key="1">
    <citation type="journal article" date="2015" name="Genome Announc.">
        <title>Expanding the biotechnology potential of lactobacilli through comparative genomics of 213 strains and associated genera.</title>
        <authorList>
            <person name="Sun Z."/>
            <person name="Harris H.M."/>
            <person name="McCann A."/>
            <person name="Guo C."/>
            <person name="Argimon S."/>
            <person name="Zhang W."/>
            <person name="Yang X."/>
            <person name="Jeffery I.B."/>
            <person name="Cooney J.C."/>
            <person name="Kagawa T.F."/>
            <person name="Liu W."/>
            <person name="Song Y."/>
            <person name="Salvetti E."/>
            <person name="Wrobel A."/>
            <person name="Rasinkangas P."/>
            <person name="Parkhill J."/>
            <person name="Rea M.C."/>
            <person name="O'Sullivan O."/>
            <person name="Ritari J."/>
            <person name="Douillard F.P."/>
            <person name="Paul Ross R."/>
            <person name="Yang R."/>
            <person name="Briner A.E."/>
            <person name="Felis G.E."/>
            <person name="de Vos W.M."/>
            <person name="Barrangou R."/>
            <person name="Klaenhammer T.R."/>
            <person name="Caufield P.W."/>
            <person name="Cui Y."/>
            <person name="Zhang H."/>
            <person name="O'Toole P.W."/>
        </authorList>
    </citation>
    <scope>NUCLEOTIDE SEQUENCE [LARGE SCALE GENOMIC DNA]</scope>
    <source>
        <strain evidence="1 2">DSM 19909</strain>
    </source>
</reference>
<dbReference type="InterPro" id="IPR050155">
    <property type="entry name" value="HAD-like_hydrolase_sf"/>
</dbReference>
<dbReference type="PATRIC" id="fig|1423776.4.peg.1161"/>
<dbReference type="GO" id="GO:0006281">
    <property type="term" value="P:DNA repair"/>
    <property type="evidence" value="ECO:0007669"/>
    <property type="project" value="TreeGrafter"/>
</dbReference>
<dbReference type="Gene3D" id="3.40.50.1000">
    <property type="entry name" value="HAD superfamily/HAD-like"/>
    <property type="match status" value="1"/>
</dbReference>
<dbReference type="STRING" id="1423776.FD04_GL001150"/>
<dbReference type="PANTHER" id="PTHR43434:SF25">
    <property type="entry name" value="PHOSPHOGLYCOLATE PHOSPHATASE"/>
    <property type="match status" value="1"/>
</dbReference>
<dbReference type="Pfam" id="PF13419">
    <property type="entry name" value="HAD_2"/>
    <property type="match status" value="1"/>
</dbReference>
<dbReference type="PANTHER" id="PTHR43434">
    <property type="entry name" value="PHOSPHOGLYCOLATE PHOSPHATASE"/>
    <property type="match status" value="1"/>
</dbReference>
<accession>A0A0R1LQS6</accession>
<proteinExistence type="predicted"/>
<organism evidence="1 2">
    <name type="scientific">Secundilactobacillus odoratitofui DSM 19909 = JCM 15043</name>
    <dbReference type="NCBI Taxonomy" id="1423776"/>
    <lineage>
        <taxon>Bacteria</taxon>
        <taxon>Bacillati</taxon>
        <taxon>Bacillota</taxon>
        <taxon>Bacilli</taxon>
        <taxon>Lactobacillales</taxon>
        <taxon>Lactobacillaceae</taxon>
        <taxon>Secundilactobacillus</taxon>
    </lineage>
</organism>
<dbReference type="SFLD" id="SFLDG01129">
    <property type="entry name" value="C1.5:_HAD__Beta-PGM__Phosphata"/>
    <property type="match status" value="1"/>
</dbReference>
<dbReference type="Gene3D" id="1.10.150.240">
    <property type="entry name" value="Putative phosphatase, domain 2"/>
    <property type="match status" value="1"/>
</dbReference>
<dbReference type="InterPro" id="IPR023198">
    <property type="entry name" value="PGP-like_dom2"/>
</dbReference>